<feature type="compositionally biased region" description="Polar residues" evidence="1">
    <location>
        <begin position="298"/>
        <end position="312"/>
    </location>
</feature>
<feature type="compositionally biased region" description="Polar residues" evidence="1">
    <location>
        <begin position="1"/>
        <end position="13"/>
    </location>
</feature>
<dbReference type="Pfam" id="PF15460">
    <property type="entry name" value="SAS4"/>
    <property type="match status" value="1"/>
</dbReference>
<reference evidence="4" key="1">
    <citation type="journal article" date="2012" name="Science">
        <title>The Paleozoic origin of enzymatic lignin decomposition reconstructed from 31 fungal genomes.</title>
        <authorList>
            <person name="Floudas D."/>
            <person name="Binder M."/>
            <person name="Riley R."/>
            <person name="Barry K."/>
            <person name="Blanchette R.A."/>
            <person name="Henrissat B."/>
            <person name="Martinez A.T."/>
            <person name="Otillar R."/>
            <person name="Spatafora J.W."/>
            <person name="Yadav J.S."/>
            <person name="Aerts A."/>
            <person name="Benoit I."/>
            <person name="Boyd A."/>
            <person name="Carlson A."/>
            <person name="Copeland A."/>
            <person name="Coutinho P.M."/>
            <person name="de Vries R.P."/>
            <person name="Ferreira P."/>
            <person name="Findley K."/>
            <person name="Foster B."/>
            <person name="Gaskell J."/>
            <person name="Glotzer D."/>
            <person name="Gorecki P."/>
            <person name="Heitman J."/>
            <person name="Hesse C."/>
            <person name="Hori C."/>
            <person name="Igarashi K."/>
            <person name="Jurgens J.A."/>
            <person name="Kallen N."/>
            <person name="Kersten P."/>
            <person name="Kohler A."/>
            <person name="Kuees U."/>
            <person name="Kumar T.K.A."/>
            <person name="Kuo A."/>
            <person name="LaButti K."/>
            <person name="Larrondo L.F."/>
            <person name="Lindquist E."/>
            <person name="Ling A."/>
            <person name="Lombard V."/>
            <person name="Lucas S."/>
            <person name="Lundell T."/>
            <person name="Martin R."/>
            <person name="McLaughlin D.J."/>
            <person name="Morgenstern I."/>
            <person name="Morin E."/>
            <person name="Murat C."/>
            <person name="Nagy L.G."/>
            <person name="Nolan M."/>
            <person name="Ohm R.A."/>
            <person name="Patyshakuliyeva A."/>
            <person name="Rokas A."/>
            <person name="Ruiz-Duenas F.J."/>
            <person name="Sabat G."/>
            <person name="Salamov A."/>
            <person name="Samejima M."/>
            <person name="Schmutz J."/>
            <person name="Slot J.C."/>
            <person name="St John F."/>
            <person name="Stenlid J."/>
            <person name="Sun H."/>
            <person name="Sun S."/>
            <person name="Syed K."/>
            <person name="Tsang A."/>
            <person name="Wiebenga A."/>
            <person name="Young D."/>
            <person name="Pisabarro A."/>
            <person name="Eastwood D.C."/>
            <person name="Martin F."/>
            <person name="Cullen D."/>
            <person name="Grigoriev I.V."/>
            <person name="Hibbett D.S."/>
        </authorList>
    </citation>
    <scope>NUCLEOTIDE SEQUENCE [LARGE SCALE GENOMIC DNA]</scope>
    <source>
        <strain evidence="4">RWD-64-598 SS2</strain>
    </source>
</reference>
<accession>A0A5M3N6E4</accession>
<keyword evidence="4" id="KW-1185">Reference proteome</keyword>
<dbReference type="SMART" id="SM01300">
    <property type="entry name" value="PEHE"/>
    <property type="match status" value="1"/>
</dbReference>
<proteinExistence type="predicted"/>
<sequence length="533" mass="59745">MAETHASSSNSAPATRPRRVLPSRARRGGPGIGSCDIDVMILDAQKRRFENEPLIPANTSFILTTNSTLAPTASSSRDPDVDASFNTHANQRYFERPDVIKAYRAQQVIQTPEFRVLSEDASVGSRFRPRGSDDDAADLSDAAYERRHRKYEAFEKRIRLREKEKLKHEQYKLRERIDQLRSFDPSAFLNLPASSFSPMPDMTARHPEDEGEPLSQEDVVHVNGTTFPNGEGERRRQEMLEVAMGLEERYRTLLPSERKAAEQLRKAELAAHTPSPFAQFSNHPPGQPAIATLERRSSSGQSQHLFSQTQVVSQHAAQTPAVQPVPTTLILKIKVPQARSSSVSTTGKQARKYSVASPSPSRDSPLGSVPPPQEESSPTPAFTPTVGRPLKRKRGPKPKARPEEPVILIHSPPPIAVEDDKLFLEPAIPEEVEEEVEESVMMEEGDETDQDEEDELMDDSDDEREDGRRRKKEPSLLMQAAIRASAAPQARKTQRNVLAFGTKVPQELEEMRDFELPTWLIDERHLADEEMPP</sequence>
<feature type="compositionally biased region" description="Basic residues" evidence="1">
    <location>
        <begin position="389"/>
        <end position="399"/>
    </location>
</feature>
<gene>
    <name evidence="3" type="ORF">CONPUDRAFT_161617</name>
</gene>
<evidence type="ECO:0000313" key="4">
    <source>
        <dbReference type="Proteomes" id="UP000053558"/>
    </source>
</evidence>
<evidence type="ECO:0000259" key="2">
    <source>
        <dbReference type="SMART" id="SM01300"/>
    </source>
</evidence>
<dbReference type="RefSeq" id="XP_007763626.1">
    <property type="nucleotide sequence ID" value="XM_007765436.1"/>
</dbReference>
<dbReference type="Proteomes" id="UP000053558">
    <property type="component" value="Unassembled WGS sequence"/>
</dbReference>
<dbReference type="InterPro" id="IPR029332">
    <property type="entry name" value="PEHE_dom"/>
</dbReference>
<organism evidence="3 4">
    <name type="scientific">Coniophora puteana (strain RWD-64-598)</name>
    <name type="common">Brown rot fungus</name>
    <dbReference type="NCBI Taxonomy" id="741705"/>
    <lineage>
        <taxon>Eukaryota</taxon>
        <taxon>Fungi</taxon>
        <taxon>Dikarya</taxon>
        <taxon>Basidiomycota</taxon>
        <taxon>Agaricomycotina</taxon>
        <taxon>Agaricomycetes</taxon>
        <taxon>Agaricomycetidae</taxon>
        <taxon>Boletales</taxon>
        <taxon>Coniophorineae</taxon>
        <taxon>Coniophoraceae</taxon>
        <taxon>Coniophora</taxon>
    </lineage>
</organism>
<dbReference type="AlphaFoldDB" id="A0A5M3N6E4"/>
<evidence type="ECO:0000256" key="1">
    <source>
        <dbReference type="SAM" id="MobiDB-lite"/>
    </source>
</evidence>
<feature type="region of interest" description="Disordered" evidence="1">
    <location>
        <begin position="336"/>
        <end position="476"/>
    </location>
</feature>
<comment type="caution">
    <text evidence="3">The sequence shown here is derived from an EMBL/GenBank/DDBJ whole genome shotgun (WGS) entry which is preliminary data.</text>
</comment>
<evidence type="ECO:0000313" key="3">
    <source>
        <dbReference type="EMBL" id="EIW86993.1"/>
    </source>
</evidence>
<feature type="compositionally biased region" description="Basic residues" evidence="1">
    <location>
        <begin position="16"/>
        <end position="27"/>
    </location>
</feature>
<dbReference type="OrthoDB" id="2555515at2759"/>
<feature type="region of interest" description="Disordered" evidence="1">
    <location>
        <begin position="275"/>
        <end position="312"/>
    </location>
</feature>
<name>A0A5M3N6E4_CONPW</name>
<feature type="region of interest" description="Disordered" evidence="1">
    <location>
        <begin position="1"/>
        <end position="33"/>
    </location>
</feature>
<dbReference type="GeneID" id="19204553"/>
<feature type="compositionally biased region" description="Polar residues" evidence="1">
    <location>
        <begin position="338"/>
        <end position="348"/>
    </location>
</feature>
<dbReference type="InterPro" id="IPR029184">
    <property type="entry name" value="Sas4_dom"/>
</dbReference>
<feature type="domain" description="PEHE" evidence="2">
    <location>
        <begin position="109"/>
        <end position="252"/>
    </location>
</feature>
<dbReference type="GO" id="GO:0000123">
    <property type="term" value="C:histone acetyltransferase complex"/>
    <property type="evidence" value="ECO:0007669"/>
    <property type="project" value="UniProtKB-ARBA"/>
</dbReference>
<feature type="compositionally biased region" description="Acidic residues" evidence="1">
    <location>
        <begin position="428"/>
        <end position="464"/>
    </location>
</feature>
<dbReference type="EMBL" id="JH711573">
    <property type="protein sequence ID" value="EIW86993.1"/>
    <property type="molecule type" value="Genomic_DNA"/>
</dbReference>
<dbReference type="OMA" id="FEIPEWV"/>
<protein>
    <recommendedName>
        <fullName evidence="2">PEHE domain-containing protein</fullName>
    </recommendedName>
</protein>
<dbReference type="KEGG" id="cput:CONPUDRAFT_161617"/>